<accession>A0A518C1N2</accession>
<dbReference type="KEGG" id="bvo:Pan97_00940"/>
<sequence length="133" mass="13726" precursor="true">MRAKSFHPANLGVCLLLAALVLSVGCTASETNGTQVSGSVTVGGSPLKSGSITFEPDSKQGNSGPAAITPVVDGKYQTDPKRGVGKGAYVVRITPPDVESGSDVSAVVMKKPYTTSVQIEPNKTTYDFDVPKP</sequence>
<name>A0A518C1N2_9BACT</name>
<evidence type="ECO:0000256" key="1">
    <source>
        <dbReference type="SAM" id="MobiDB-lite"/>
    </source>
</evidence>
<feature type="signal peptide" evidence="2">
    <location>
        <begin position="1"/>
        <end position="28"/>
    </location>
</feature>
<dbReference type="AlphaFoldDB" id="A0A518C1N2"/>
<gene>
    <name evidence="3" type="ORF">Pan97_00940</name>
</gene>
<keyword evidence="4" id="KW-1185">Reference proteome</keyword>
<evidence type="ECO:0000313" key="4">
    <source>
        <dbReference type="Proteomes" id="UP000318626"/>
    </source>
</evidence>
<dbReference type="PROSITE" id="PS51257">
    <property type="entry name" value="PROKAR_LIPOPROTEIN"/>
    <property type="match status" value="1"/>
</dbReference>
<reference evidence="4" key="1">
    <citation type="submission" date="2019-02" db="EMBL/GenBank/DDBJ databases">
        <title>Deep-cultivation of Planctomycetes and their phenomic and genomic characterization uncovers novel biology.</title>
        <authorList>
            <person name="Wiegand S."/>
            <person name="Jogler M."/>
            <person name="Boedeker C."/>
            <person name="Pinto D."/>
            <person name="Vollmers J."/>
            <person name="Rivas-Marin E."/>
            <person name="Kohn T."/>
            <person name="Peeters S.H."/>
            <person name="Heuer A."/>
            <person name="Rast P."/>
            <person name="Oberbeckmann S."/>
            <person name="Bunk B."/>
            <person name="Jeske O."/>
            <person name="Meyerdierks A."/>
            <person name="Storesund J.E."/>
            <person name="Kallscheuer N."/>
            <person name="Luecker S."/>
            <person name="Lage O.M."/>
            <person name="Pohl T."/>
            <person name="Merkel B.J."/>
            <person name="Hornburger P."/>
            <person name="Mueller R.-W."/>
            <person name="Bruemmer F."/>
            <person name="Labrenz M."/>
            <person name="Spormann A.M."/>
            <person name="Op den Camp H."/>
            <person name="Overmann J."/>
            <person name="Amann R."/>
            <person name="Jetten M.S.M."/>
            <person name="Mascher T."/>
            <person name="Medema M.H."/>
            <person name="Devos D.P."/>
            <person name="Kaster A.-K."/>
            <person name="Ovreas L."/>
            <person name="Rohde M."/>
            <person name="Galperin M.Y."/>
            <person name="Jogler C."/>
        </authorList>
    </citation>
    <scope>NUCLEOTIDE SEQUENCE [LARGE SCALE GENOMIC DNA]</scope>
    <source>
        <strain evidence="4">Pan97</strain>
    </source>
</reference>
<dbReference type="EMBL" id="CP036289">
    <property type="protein sequence ID" value="QDU73127.1"/>
    <property type="molecule type" value="Genomic_DNA"/>
</dbReference>
<evidence type="ECO:0008006" key="5">
    <source>
        <dbReference type="Google" id="ProtNLM"/>
    </source>
</evidence>
<dbReference type="Proteomes" id="UP000318626">
    <property type="component" value="Chromosome"/>
</dbReference>
<organism evidence="3 4">
    <name type="scientific">Bremerella volcania</name>
    <dbReference type="NCBI Taxonomy" id="2527984"/>
    <lineage>
        <taxon>Bacteria</taxon>
        <taxon>Pseudomonadati</taxon>
        <taxon>Planctomycetota</taxon>
        <taxon>Planctomycetia</taxon>
        <taxon>Pirellulales</taxon>
        <taxon>Pirellulaceae</taxon>
        <taxon>Bremerella</taxon>
    </lineage>
</organism>
<keyword evidence="2" id="KW-0732">Signal</keyword>
<evidence type="ECO:0000313" key="3">
    <source>
        <dbReference type="EMBL" id="QDU73127.1"/>
    </source>
</evidence>
<dbReference type="RefSeq" id="WP_144969699.1">
    <property type="nucleotide sequence ID" value="NZ_CP036289.1"/>
</dbReference>
<evidence type="ECO:0000256" key="2">
    <source>
        <dbReference type="SAM" id="SignalP"/>
    </source>
</evidence>
<proteinExistence type="predicted"/>
<dbReference type="OrthoDB" id="289094at2"/>
<feature type="chain" id="PRO_5021700358" description="Carboxypeptidase regulatory-like domain-containing protein" evidence="2">
    <location>
        <begin position="29"/>
        <end position="133"/>
    </location>
</feature>
<feature type="region of interest" description="Disordered" evidence="1">
    <location>
        <begin position="48"/>
        <end position="80"/>
    </location>
</feature>
<protein>
    <recommendedName>
        <fullName evidence="5">Carboxypeptidase regulatory-like domain-containing protein</fullName>
    </recommendedName>
</protein>